<evidence type="ECO:0000256" key="5">
    <source>
        <dbReference type="SAM" id="Phobius"/>
    </source>
</evidence>
<proteinExistence type="predicted"/>
<evidence type="ECO:0000256" key="1">
    <source>
        <dbReference type="ARBA" id="ARBA00004141"/>
    </source>
</evidence>
<comment type="caution">
    <text evidence="7">The sequence shown here is derived from an EMBL/GenBank/DDBJ whole genome shotgun (WGS) entry which is preliminary data.</text>
</comment>
<name>A0ABR7LWZ8_9ACTN</name>
<evidence type="ECO:0000259" key="6">
    <source>
        <dbReference type="Pfam" id="PF07291"/>
    </source>
</evidence>
<keyword evidence="8" id="KW-1185">Reference proteome</keyword>
<evidence type="ECO:0000313" key="7">
    <source>
        <dbReference type="EMBL" id="MBC6469203.1"/>
    </source>
</evidence>
<evidence type="ECO:0000313" key="8">
    <source>
        <dbReference type="Proteomes" id="UP000805614"/>
    </source>
</evidence>
<sequence length="170" mass="17868">MAIEDAAVPDAGGAWTKAQPWITTAGRVGLAGVLGYAGWAKVTEPPALQKLAVSSYQILPDSLVAPVGFGLPILELVLAVLLLLGFGTRFTGAFSGLLMIIFIGGIISVWSRGLSIDCGCFGSGGAVEQGQTRYLQEILRDTGFLALAAWITAFPRSKLALDRLLGLYKD</sequence>
<keyword evidence="2 5" id="KW-0812">Transmembrane</keyword>
<dbReference type="EMBL" id="JABVEC010000024">
    <property type="protein sequence ID" value="MBC6469203.1"/>
    <property type="molecule type" value="Genomic_DNA"/>
</dbReference>
<accession>A0ABR7LWZ8</accession>
<keyword evidence="4 5" id="KW-0472">Membrane</keyword>
<reference evidence="7 8" key="1">
    <citation type="submission" date="2020-06" db="EMBL/GenBank/DDBJ databases">
        <title>Actinomadura xiongansis sp. nov., isolated from soil of Baiyangdian.</title>
        <authorList>
            <person name="Zhang X."/>
        </authorList>
    </citation>
    <scope>NUCLEOTIDE SEQUENCE [LARGE SCALE GENOMIC DNA]</scope>
    <source>
        <strain evidence="7 8">HBUM206468</strain>
    </source>
</reference>
<dbReference type="InterPro" id="IPR009908">
    <property type="entry name" value="Methylamine_util_MauE"/>
</dbReference>
<comment type="subcellular location">
    <subcellularLocation>
        <location evidence="1">Membrane</location>
        <topology evidence="1">Multi-pass membrane protein</topology>
    </subcellularLocation>
</comment>
<keyword evidence="3 5" id="KW-1133">Transmembrane helix</keyword>
<evidence type="ECO:0000256" key="3">
    <source>
        <dbReference type="ARBA" id="ARBA00022989"/>
    </source>
</evidence>
<protein>
    <submittedName>
        <fullName evidence="7">DoxX family membrane protein</fullName>
    </submittedName>
</protein>
<feature type="transmembrane region" description="Helical" evidence="5">
    <location>
        <begin position="63"/>
        <end position="86"/>
    </location>
</feature>
<gene>
    <name evidence="7" type="ORF">HKK74_27450</name>
</gene>
<feature type="domain" description="Methylamine utilisation protein MauE" evidence="6">
    <location>
        <begin position="20"/>
        <end position="152"/>
    </location>
</feature>
<evidence type="ECO:0000256" key="2">
    <source>
        <dbReference type="ARBA" id="ARBA00022692"/>
    </source>
</evidence>
<dbReference type="Proteomes" id="UP000805614">
    <property type="component" value="Unassembled WGS sequence"/>
</dbReference>
<feature type="transmembrane region" description="Helical" evidence="5">
    <location>
        <begin position="93"/>
        <end position="111"/>
    </location>
</feature>
<dbReference type="Pfam" id="PF07291">
    <property type="entry name" value="MauE"/>
    <property type="match status" value="1"/>
</dbReference>
<evidence type="ECO:0000256" key="4">
    <source>
        <dbReference type="ARBA" id="ARBA00023136"/>
    </source>
</evidence>
<organism evidence="7 8">
    <name type="scientific">Actinomadura alba</name>
    <dbReference type="NCBI Taxonomy" id="406431"/>
    <lineage>
        <taxon>Bacteria</taxon>
        <taxon>Bacillati</taxon>
        <taxon>Actinomycetota</taxon>
        <taxon>Actinomycetes</taxon>
        <taxon>Streptosporangiales</taxon>
        <taxon>Thermomonosporaceae</taxon>
        <taxon>Actinomadura</taxon>
    </lineage>
</organism>